<reference evidence="2 3" key="1">
    <citation type="submission" date="2012-10" db="EMBL/GenBank/DDBJ databases">
        <title>Genome assembly of Amycolatopsis azurea DSM 43854.</title>
        <authorList>
            <person name="Khatri I."/>
            <person name="Kaur I."/>
            <person name="Subramanian S."/>
            <person name="Mayilraj S."/>
        </authorList>
    </citation>
    <scope>NUCLEOTIDE SEQUENCE [LARGE SCALE GENOMIC DNA]</scope>
    <source>
        <strain evidence="2 3">DSM 43854</strain>
    </source>
</reference>
<comment type="caution">
    <text evidence="2">The sequence shown here is derived from an EMBL/GenBank/DDBJ whole genome shotgun (WGS) entry which is preliminary data.</text>
</comment>
<feature type="compositionally biased region" description="Basic and acidic residues" evidence="1">
    <location>
        <begin position="13"/>
        <end position="26"/>
    </location>
</feature>
<dbReference type="AlphaFoldDB" id="M2Q7I9"/>
<evidence type="ECO:0000256" key="1">
    <source>
        <dbReference type="SAM" id="MobiDB-lite"/>
    </source>
</evidence>
<organism evidence="2 3">
    <name type="scientific">Amycolatopsis azurea DSM 43854</name>
    <dbReference type="NCBI Taxonomy" id="1238180"/>
    <lineage>
        <taxon>Bacteria</taxon>
        <taxon>Bacillati</taxon>
        <taxon>Actinomycetota</taxon>
        <taxon>Actinomycetes</taxon>
        <taxon>Pseudonocardiales</taxon>
        <taxon>Pseudonocardiaceae</taxon>
        <taxon>Amycolatopsis</taxon>
    </lineage>
</organism>
<evidence type="ECO:0000313" key="3">
    <source>
        <dbReference type="Proteomes" id="UP000014137"/>
    </source>
</evidence>
<gene>
    <name evidence="2" type="ORF">C791_8030</name>
</gene>
<proteinExistence type="predicted"/>
<dbReference type="PATRIC" id="fig|1238180.3.peg.7504"/>
<dbReference type="EMBL" id="ANMG01000089">
    <property type="protein sequence ID" value="EMD22706.1"/>
    <property type="molecule type" value="Genomic_DNA"/>
</dbReference>
<sequence>MPGAVRANNRRSLNREHFPHQLEHNSRVSPEPAGEREKDPPSRHGNYLSAAGHEVS</sequence>
<feature type="region of interest" description="Disordered" evidence="1">
    <location>
        <begin position="1"/>
        <end position="56"/>
    </location>
</feature>
<protein>
    <submittedName>
        <fullName evidence="2">Uncharacterized protein</fullName>
    </submittedName>
</protein>
<feature type="compositionally biased region" description="Basic and acidic residues" evidence="1">
    <location>
        <begin position="33"/>
        <end position="42"/>
    </location>
</feature>
<evidence type="ECO:0000313" key="2">
    <source>
        <dbReference type="EMBL" id="EMD22706.1"/>
    </source>
</evidence>
<name>M2Q7I9_9PSEU</name>
<dbReference type="Proteomes" id="UP000014137">
    <property type="component" value="Unassembled WGS sequence"/>
</dbReference>
<accession>M2Q7I9</accession>